<sequence length="238" mass="26726">MIIRMKRLVMCPELAKRHIFITKNNSDSFKLTTYRRHPGTSVVISCIAPETHRLKGDPFLKCLHNGHWNKPIPRCIHGNVWDSRFKSPSNDLTIAGHSPQKSAGAISQTEALPYVITVSVLAFMFIALIAAIVYLAYLRRRLETSIKQVEARPAHVRAVDSMTSLPTTTSTAYDFSMNIDGAPYVSSSGTSSPTYGPDVEYPPWNTYPRLHQSRLKLETESTCGSVRYTTVSDYLVYK</sequence>
<comment type="caution">
    <text evidence="2">Lacks conserved residue(s) required for the propagation of feature annotation.</text>
</comment>
<feature type="transmembrane region" description="Helical" evidence="3">
    <location>
        <begin position="111"/>
        <end position="137"/>
    </location>
</feature>
<dbReference type="Gene3D" id="2.10.70.10">
    <property type="entry name" value="Complement Module, domain 1"/>
    <property type="match status" value="1"/>
</dbReference>
<dbReference type="OrthoDB" id="6146111at2759"/>
<keyword evidence="3" id="KW-0812">Transmembrane</keyword>
<proteinExistence type="predicted"/>
<reference evidence="5 6" key="1">
    <citation type="journal article" date="2017" name="Nat. Ecol. Evol.">
        <title>Scallop genome provides insights into evolution of bilaterian karyotype and development.</title>
        <authorList>
            <person name="Wang S."/>
            <person name="Zhang J."/>
            <person name="Jiao W."/>
            <person name="Li J."/>
            <person name="Xun X."/>
            <person name="Sun Y."/>
            <person name="Guo X."/>
            <person name="Huan P."/>
            <person name="Dong B."/>
            <person name="Zhang L."/>
            <person name="Hu X."/>
            <person name="Sun X."/>
            <person name="Wang J."/>
            <person name="Zhao C."/>
            <person name="Wang Y."/>
            <person name="Wang D."/>
            <person name="Huang X."/>
            <person name="Wang R."/>
            <person name="Lv J."/>
            <person name="Li Y."/>
            <person name="Zhang Z."/>
            <person name="Liu B."/>
            <person name="Lu W."/>
            <person name="Hui Y."/>
            <person name="Liang J."/>
            <person name="Zhou Z."/>
            <person name="Hou R."/>
            <person name="Li X."/>
            <person name="Liu Y."/>
            <person name="Li H."/>
            <person name="Ning X."/>
            <person name="Lin Y."/>
            <person name="Zhao L."/>
            <person name="Xing Q."/>
            <person name="Dou J."/>
            <person name="Li Y."/>
            <person name="Mao J."/>
            <person name="Guo H."/>
            <person name="Dou H."/>
            <person name="Li T."/>
            <person name="Mu C."/>
            <person name="Jiang W."/>
            <person name="Fu Q."/>
            <person name="Fu X."/>
            <person name="Miao Y."/>
            <person name="Liu J."/>
            <person name="Yu Q."/>
            <person name="Li R."/>
            <person name="Liao H."/>
            <person name="Li X."/>
            <person name="Kong Y."/>
            <person name="Jiang Z."/>
            <person name="Chourrout D."/>
            <person name="Li R."/>
            <person name="Bao Z."/>
        </authorList>
    </citation>
    <scope>NUCLEOTIDE SEQUENCE [LARGE SCALE GENOMIC DNA]</scope>
    <source>
        <strain evidence="5 6">PY_sf001</strain>
    </source>
</reference>
<evidence type="ECO:0000313" key="6">
    <source>
        <dbReference type="Proteomes" id="UP000242188"/>
    </source>
</evidence>
<dbReference type="AlphaFoldDB" id="A0A210PQE3"/>
<dbReference type="InterPro" id="IPR000436">
    <property type="entry name" value="Sushi_SCR_CCP_dom"/>
</dbReference>
<evidence type="ECO:0000256" key="2">
    <source>
        <dbReference type="PROSITE-ProRule" id="PRU00302"/>
    </source>
</evidence>
<evidence type="ECO:0000259" key="4">
    <source>
        <dbReference type="PROSITE" id="PS50923"/>
    </source>
</evidence>
<dbReference type="PROSITE" id="PS50923">
    <property type="entry name" value="SUSHI"/>
    <property type="match status" value="1"/>
</dbReference>
<name>A0A210PQE3_MIZYE</name>
<gene>
    <name evidence="5" type="ORF">KP79_PYT23173</name>
</gene>
<protein>
    <recommendedName>
        <fullName evidence="4">Sushi domain-containing protein</fullName>
    </recommendedName>
</protein>
<evidence type="ECO:0000256" key="1">
    <source>
        <dbReference type="ARBA" id="ARBA00023157"/>
    </source>
</evidence>
<feature type="domain" description="Sushi" evidence="4">
    <location>
        <begin position="9"/>
        <end position="77"/>
    </location>
</feature>
<dbReference type="EMBL" id="NEDP02005557">
    <property type="protein sequence ID" value="OWF38715.1"/>
    <property type="molecule type" value="Genomic_DNA"/>
</dbReference>
<accession>A0A210PQE3</accession>
<organism evidence="5 6">
    <name type="scientific">Mizuhopecten yessoensis</name>
    <name type="common">Japanese scallop</name>
    <name type="synonym">Patinopecten yessoensis</name>
    <dbReference type="NCBI Taxonomy" id="6573"/>
    <lineage>
        <taxon>Eukaryota</taxon>
        <taxon>Metazoa</taxon>
        <taxon>Spiralia</taxon>
        <taxon>Lophotrochozoa</taxon>
        <taxon>Mollusca</taxon>
        <taxon>Bivalvia</taxon>
        <taxon>Autobranchia</taxon>
        <taxon>Pteriomorphia</taxon>
        <taxon>Pectinida</taxon>
        <taxon>Pectinoidea</taxon>
        <taxon>Pectinidae</taxon>
        <taxon>Mizuhopecten</taxon>
    </lineage>
</organism>
<dbReference type="CDD" id="cd00033">
    <property type="entry name" value="CCP"/>
    <property type="match status" value="1"/>
</dbReference>
<dbReference type="SUPFAM" id="SSF57535">
    <property type="entry name" value="Complement control module/SCR domain"/>
    <property type="match status" value="1"/>
</dbReference>
<dbReference type="InterPro" id="IPR035976">
    <property type="entry name" value="Sushi/SCR/CCP_sf"/>
</dbReference>
<keyword evidence="3" id="KW-1133">Transmembrane helix</keyword>
<keyword evidence="1" id="KW-1015">Disulfide bond</keyword>
<dbReference type="Pfam" id="PF00084">
    <property type="entry name" value="Sushi"/>
    <property type="match status" value="1"/>
</dbReference>
<dbReference type="Proteomes" id="UP000242188">
    <property type="component" value="Unassembled WGS sequence"/>
</dbReference>
<keyword evidence="2" id="KW-0768">Sushi</keyword>
<evidence type="ECO:0000313" key="5">
    <source>
        <dbReference type="EMBL" id="OWF38715.1"/>
    </source>
</evidence>
<keyword evidence="6" id="KW-1185">Reference proteome</keyword>
<comment type="caution">
    <text evidence="5">The sequence shown here is derived from an EMBL/GenBank/DDBJ whole genome shotgun (WGS) entry which is preliminary data.</text>
</comment>
<keyword evidence="3" id="KW-0472">Membrane</keyword>
<evidence type="ECO:0000256" key="3">
    <source>
        <dbReference type="SAM" id="Phobius"/>
    </source>
</evidence>